<evidence type="ECO:0000313" key="1">
    <source>
        <dbReference type="EMBL" id="MPM11444.1"/>
    </source>
</evidence>
<gene>
    <name evidence="1" type="ORF">SDC9_57788</name>
</gene>
<dbReference type="AlphaFoldDB" id="A0A644XBA6"/>
<organism evidence="1">
    <name type="scientific">bioreactor metagenome</name>
    <dbReference type="NCBI Taxonomy" id="1076179"/>
    <lineage>
        <taxon>unclassified sequences</taxon>
        <taxon>metagenomes</taxon>
        <taxon>ecological metagenomes</taxon>
    </lineage>
</organism>
<dbReference type="EMBL" id="VSSQ01001832">
    <property type="protein sequence ID" value="MPM11444.1"/>
    <property type="molecule type" value="Genomic_DNA"/>
</dbReference>
<comment type="caution">
    <text evidence="1">The sequence shown here is derived from an EMBL/GenBank/DDBJ whole genome shotgun (WGS) entry which is preliminary data.</text>
</comment>
<proteinExistence type="predicted"/>
<reference evidence="1" key="1">
    <citation type="submission" date="2019-08" db="EMBL/GenBank/DDBJ databases">
        <authorList>
            <person name="Kucharzyk K."/>
            <person name="Murdoch R.W."/>
            <person name="Higgins S."/>
            <person name="Loffler F."/>
        </authorList>
    </citation>
    <scope>NUCLEOTIDE SEQUENCE</scope>
</reference>
<sequence>MDLTALEKVCLGAKLVCDTCGRWRWLDPSSTGRYIAKGWPQCCGQTMRLVTKSEQEAETNERVDS</sequence>
<name>A0A644XBA6_9ZZZZ</name>
<accession>A0A644XBA6</accession>
<protein>
    <submittedName>
        <fullName evidence="1">Uncharacterized protein</fullName>
    </submittedName>
</protein>